<feature type="non-terminal residue" evidence="2">
    <location>
        <position position="1"/>
    </location>
</feature>
<dbReference type="SUPFAM" id="SSF47954">
    <property type="entry name" value="Cyclin-like"/>
    <property type="match status" value="1"/>
</dbReference>
<dbReference type="InterPro" id="IPR036915">
    <property type="entry name" value="Cyclin-like_sf"/>
</dbReference>
<comment type="caution">
    <text evidence="2">The sequence shown here is derived from an EMBL/GenBank/DDBJ whole genome shotgun (WGS) entry which is preliminary data.</text>
</comment>
<dbReference type="InterPro" id="IPR006671">
    <property type="entry name" value="Cyclin_N"/>
</dbReference>
<gene>
    <name evidence="2" type="ORF">F5878DRAFT_510383</name>
</gene>
<dbReference type="Gene3D" id="1.10.472.10">
    <property type="entry name" value="Cyclin-like"/>
    <property type="match status" value="1"/>
</dbReference>
<evidence type="ECO:0000313" key="2">
    <source>
        <dbReference type="EMBL" id="KAJ3842168.1"/>
    </source>
</evidence>
<dbReference type="CDD" id="cd20557">
    <property type="entry name" value="CYCLIN_ScPCL1-like"/>
    <property type="match status" value="1"/>
</dbReference>
<dbReference type="PANTHER" id="PTHR15615">
    <property type="match status" value="1"/>
</dbReference>
<accession>A0AA38PFW7</accession>
<dbReference type="GO" id="GO:0000307">
    <property type="term" value="C:cyclin-dependent protein kinase holoenzyme complex"/>
    <property type="evidence" value="ECO:0007669"/>
    <property type="project" value="TreeGrafter"/>
</dbReference>
<protein>
    <recommendedName>
        <fullName evidence="1">Cyclin N-terminal domain-containing protein</fullName>
    </recommendedName>
</protein>
<evidence type="ECO:0000313" key="3">
    <source>
        <dbReference type="Proteomes" id="UP001163846"/>
    </source>
</evidence>
<dbReference type="GO" id="GO:0005634">
    <property type="term" value="C:nucleus"/>
    <property type="evidence" value="ECO:0007669"/>
    <property type="project" value="TreeGrafter"/>
</dbReference>
<name>A0AA38PFW7_9AGAR</name>
<reference evidence="2" key="1">
    <citation type="submission" date="2022-08" db="EMBL/GenBank/DDBJ databases">
        <authorList>
            <consortium name="DOE Joint Genome Institute"/>
            <person name="Min B."/>
            <person name="Riley R."/>
            <person name="Sierra-Patev S."/>
            <person name="Naranjo-Ortiz M."/>
            <person name="Looney B."/>
            <person name="Konkel Z."/>
            <person name="Slot J.C."/>
            <person name="Sakamoto Y."/>
            <person name="Steenwyk J.L."/>
            <person name="Rokas A."/>
            <person name="Carro J."/>
            <person name="Camarero S."/>
            <person name="Ferreira P."/>
            <person name="Molpeceres G."/>
            <person name="Ruiz-Duenas F.J."/>
            <person name="Serrano A."/>
            <person name="Henrissat B."/>
            <person name="Drula E."/>
            <person name="Hughes K.W."/>
            <person name="Mata J.L."/>
            <person name="Ishikawa N.K."/>
            <person name="Vargas-Isla R."/>
            <person name="Ushijima S."/>
            <person name="Smith C.A."/>
            <person name="Ahrendt S."/>
            <person name="Andreopoulos W."/>
            <person name="He G."/>
            <person name="Labutti K."/>
            <person name="Lipzen A."/>
            <person name="Ng V."/>
            <person name="Sandor L."/>
            <person name="Barry K."/>
            <person name="Martinez A.T."/>
            <person name="Xiao Y."/>
            <person name="Gibbons J.G."/>
            <person name="Terashima K."/>
            <person name="Hibbett D.S."/>
            <person name="Grigoriev I.V."/>
        </authorList>
    </citation>
    <scope>NUCLEOTIDE SEQUENCE</scope>
    <source>
        <strain evidence="2">TFB9207</strain>
    </source>
</reference>
<feature type="non-terminal residue" evidence="2">
    <location>
        <position position="172"/>
    </location>
</feature>
<proteinExistence type="predicted"/>
<dbReference type="PANTHER" id="PTHR15615:SF10">
    <property type="entry name" value="PHO85 CYCLIN-2-RELATED"/>
    <property type="match status" value="1"/>
</dbReference>
<dbReference type="Pfam" id="PF00134">
    <property type="entry name" value="Cyclin_N"/>
    <property type="match status" value="1"/>
</dbReference>
<evidence type="ECO:0000259" key="1">
    <source>
        <dbReference type="Pfam" id="PF00134"/>
    </source>
</evidence>
<keyword evidence="3" id="KW-1185">Reference proteome</keyword>
<dbReference type="Proteomes" id="UP001163846">
    <property type="component" value="Unassembled WGS sequence"/>
</dbReference>
<sequence>VYHASLVDPASHSSALLELVNLPLSDRFIDYVANHVADAIDYANGHPAHPKNKDPFRHITLASLKIFIKMLFSRSQVSTPVILAALSYIDRAKYRFDGAMVNELPLERTLLSAIVVASKALNDHTTNNIFWENCSFMFAAREISAFERQFLGFLRWDLRLTANDILAHYDGI</sequence>
<dbReference type="InterPro" id="IPR013922">
    <property type="entry name" value="Cyclin_PHO80-like"/>
</dbReference>
<dbReference type="EMBL" id="MU806015">
    <property type="protein sequence ID" value="KAJ3842168.1"/>
    <property type="molecule type" value="Genomic_DNA"/>
</dbReference>
<feature type="domain" description="Cyclin N-terminal" evidence="1">
    <location>
        <begin position="62"/>
        <end position="159"/>
    </location>
</feature>
<organism evidence="2 3">
    <name type="scientific">Lentinula raphanica</name>
    <dbReference type="NCBI Taxonomy" id="153919"/>
    <lineage>
        <taxon>Eukaryota</taxon>
        <taxon>Fungi</taxon>
        <taxon>Dikarya</taxon>
        <taxon>Basidiomycota</taxon>
        <taxon>Agaricomycotina</taxon>
        <taxon>Agaricomycetes</taxon>
        <taxon>Agaricomycetidae</taxon>
        <taxon>Agaricales</taxon>
        <taxon>Marasmiineae</taxon>
        <taxon>Omphalotaceae</taxon>
        <taxon>Lentinula</taxon>
    </lineage>
</organism>
<dbReference type="GO" id="GO:0019901">
    <property type="term" value="F:protein kinase binding"/>
    <property type="evidence" value="ECO:0007669"/>
    <property type="project" value="InterPro"/>
</dbReference>
<dbReference type="GO" id="GO:0016538">
    <property type="term" value="F:cyclin-dependent protein serine/threonine kinase regulator activity"/>
    <property type="evidence" value="ECO:0007669"/>
    <property type="project" value="TreeGrafter"/>
</dbReference>
<dbReference type="AlphaFoldDB" id="A0AA38PFW7"/>